<evidence type="ECO:0000313" key="3">
    <source>
        <dbReference type="EMBL" id="KSU81133.1"/>
    </source>
</evidence>
<organism evidence="3 4">
    <name type="scientific">Fictibacillus enclensis</name>
    <dbReference type="NCBI Taxonomy" id="1017270"/>
    <lineage>
        <taxon>Bacteria</taxon>
        <taxon>Bacillati</taxon>
        <taxon>Bacillota</taxon>
        <taxon>Bacilli</taxon>
        <taxon>Bacillales</taxon>
        <taxon>Fictibacillaceae</taxon>
        <taxon>Fictibacillus</taxon>
    </lineage>
</organism>
<reference evidence="3 4" key="1">
    <citation type="journal article" date="2014" name="Antonie Van Leeuwenhoek">
        <title>Fictibacillus enclensis sp. nov., isolated from marine sediment.</title>
        <authorList>
            <person name="Dastager S.G."/>
            <person name="Mawlankar R."/>
            <person name="Srinivasan K."/>
            <person name="Tang S.K."/>
            <person name="Lee J.C."/>
            <person name="Ramana V.V."/>
            <person name="Shouche Y.S."/>
        </authorList>
    </citation>
    <scope>NUCLEOTIDE SEQUENCE [LARGE SCALE GENOMIC DNA]</scope>
    <source>
        <strain evidence="3 4">NIO-1003</strain>
    </source>
</reference>
<keyword evidence="4" id="KW-1185">Reference proteome</keyword>
<evidence type="ECO:0000256" key="1">
    <source>
        <dbReference type="ARBA" id="ARBA00010613"/>
    </source>
</evidence>
<name>A0A0V8J281_9BACL</name>
<dbReference type="EMBL" id="LNQN01000006">
    <property type="protein sequence ID" value="KSU81133.1"/>
    <property type="molecule type" value="Genomic_DNA"/>
</dbReference>
<dbReference type="CDD" id="cd07583">
    <property type="entry name" value="nitrilase_5"/>
    <property type="match status" value="1"/>
</dbReference>
<dbReference type="AlphaFoldDB" id="A0A0V8J281"/>
<dbReference type="Gene3D" id="3.60.110.10">
    <property type="entry name" value="Carbon-nitrogen hydrolase"/>
    <property type="match status" value="1"/>
</dbReference>
<evidence type="ECO:0000313" key="4">
    <source>
        <dbReference type="Proteomes" id="UP000054099"/>
    </source>
</evidence>
<dbReference type="Proteomes" id="UP000054099">
    <property type="component" value="Unassembled WGS sequence"/>
</dbReference>
<dbReference type="PANTHER" id="PTHR23088">
    <property type="entry name" value="NITRILASE-RELATED"/>
    <property type="match status" value="1"/>
</dbReference>
<sequence>MKIAVCQLNVLQGDRERNLLNAEQKIDEAVANGAEVVVLPEMWLSGYDFDHLSRHIEPLEGETSIFLSRKAKEHQIWLIGGSFTANRGDGVYNTNLSFSPSGELINTYSKMHLIGLMNEDQYLSGGLDSPLFDLGTHRASTVICYDIRFPELMRHYAVENASILFVPAQWPIQREEHWKILLRARAIENQFFVVGANVSGRNENDVFNGHSMIINPLGEIIAEAGSEPTILYATIDLDSVSSVRERMPVLKDRKPELYKI</sequence>
<accession>A0A0V8J281</accession>
<evidence type="ECO:0000259" key="2">
    <source>
        <dbReference type="PROSITE" id="PS50263"/>
    </source>
</evidence>
<comment type="similarity">
    <text evidence="1">Belongs to the carbon-nitrogen hydrolase superfamily. NIT1/NIT2 family.</text>
</comment>
<dbReference type="InterPro" id="IPR036526">
    <property type="entry name" value="C-N_Hydrolase_sf"/>
</dbReference>
<dbReference type="SUPFAM" id="SSF56317">
    <property type="entry name" value="Carbon-nitrogen hydrolase"/>
    <property type="match status" value="1"/>
</dbReference>
<gene>
    <name evidence="3" type="ORF">AS030_19525</name>
</gene>
<feature type="domain" description="CN hydrolase" evidence="2">
    <location>
        <begin position="1"/>
        <end position="237"/>
    </location>
</feature>
<dbReference type="RefSeq" id="WP_061974819.1">
    <property type="nucleotide sequence ID" value="NZ_FMAV01000004.1"/>
</dbReference>
<dbReference type="OrthoDB" id="9811121at2"/>
<proteinExistence type="inferred from homology"/>
<comment type="caution">
    <text evidence="3">The sequence shown here is derived from an EMBL/GenBank/DDBJ whole genome shotgun (WGS) entry which is preliminary data.</text>
</comment>
<dbReference type="InterPro" id="IPR003010">
    <property type="entry name" value="C-N_Hydrolase"/>
</dbReference>
<dbReference type="PROSITE" id="PS50263">
    <property type="entry name" value="CN_HYDROLASE"/>
    <property type="match status" value="1"/>
</dbReference>
<dbReference type="PANTHER" id="PTHR23088:SF27">
    <property type="entry name" value="DEAMINATED GLUTATHIONE AMIDASE"/>
    <property type="match status" value="1"/>
</dbReference>
<protein>
    <recommendedName>
        <fullName evidence="2">CN hydrolase domain-containing protein</fullName>
    </recommendedName>
</protein>
<dbReference type="Pfam" id="PF00795">
    <property type="entry name" value="CN_hydrolase"/>
    <property type="match status" value="1"/>
</dbReference>